<dbReference type="SUPFAM" id="SSF48452">
    <property type="entry name" value="TPR-like"/>
    <property type="match status" value="1"/>
</dbReference>
<dbReference type="Pfam" id="PF14561">
    <property type="entry name" value="TPR_20"/>
    <property type="match status" value="1"/>
</dbReference>
<gene>
    <name evidence="7" type="ORF">A6A40_09360</name>
</gene>
<keyword evidence="3" id="KW-0249">Electron transport</keyword>
<proteinExistence type="inferred from homology"/>
<dbReference type="Gene3D" id="1.25.40.10">
    <property type="entry name" value="Tetratricopeptide repeat domain"/>
    <property type="match status" value="2"/>
</dbReference>
<dbReference type="GO" id="GO:0005829">
    <property type="term" value="C:cytosol"/>
    <property type="evidence" value="ECO:0007669"/>
    <property type="project" value="TreeGrafter"/>
</dbReference>
<dbReference type="OrthoDB" id="9790390at2"/>
<sequence length="320" mass="34158">MFSMPPANGSKPAAPAAGAAAGAADVVKDSSDRAFMADVIEASRDVPVIVDFWAPWCGPCKQLGPIIEKVVRAAKGAVRLVKIDTDANPMIASQLRVQSIPAVYAFFQGRPVDGFMGALPESQVKAFVDKLVALAKQAGAGGGAGDLLEEAFAQAKELMEGGDLQGALDLYSQIMQAEPENAQAYAGIVRCLIAAGDLENAKQMLAQAPEAIAKDKELANVRASLEVAEQAANAGPIPELMEKVAHDPNDHASRFDLAMALFAAGKREAAVDELLEIFKRDRNWNEDGARKQLVKFFEAFGQTDPLTVKTRRRLSTMMFS</sequence>
<evidence type="ECO:0000256" key="4">
    <source>
        <dbReference type="ARBA" id="ARBA00023157"/>
    </source>
</evidence>
<dbReference type="GO" id="GO:0045454">
    <property type="term" value="P:cell redox homeostasis"/>
    <property type="evidence" value="ECO:0007669"/>
    <property type="project" value="TreeGrafter"/>
</dbReference>
<dbReference type="PANTHER" id="PTHR45663">
    <property type="entry name" value="GEO12009P1"/>
    <property type="match status" value="1"/>
</dbReference>
<dbReference type="AlphaFoldDB" id="A0A160JJ24"/>
<keyword evidence="8" id="KW-1185">Reference proteome</keyword>
<dbReference type="Gene3D" id="3.40.30.10">
    <property type="entry name" value="Glutaredoxin"/>
    <property type="match status" value="1"/>
</dbReference>
<dbReference type="Proteomes" id="UP000077405">
    <property type="component" value="Chromosome"/>
</dbReference>
<keyword evidence="4" id="KW-1015">Disulfide bond</keyword>
<evidence type="ECO:0000313" key="7">
    <source>
        <dbReference type="EMBL" id="ANC93150.2"/>
    </source>
</evidence>
<dbReference type="CDD" id="cd02956">
    <property type="entry name" value="ybbN"/>
    <property type="match status" value="1"/>
</dbReference>
<feature type="domain" description="Thioredoxin" evidence="6">
    <location>
        <begin position="15"/>
        <end position="133"/>
    </location>
</feature>
<dbReference type="GO" id="GO:0006950">
    <property type="term" value="P:response to stress"/>
    <property type="evidence" value="ECO:0007669"/>
    <property type="project" value="UniProtKB-ARBA"/>
</dbReference>
<dbReference type="KEGG" id="ahu:A6A40_09360"/>
<evidence type="ECO:0000256" key="1">
    <source>
        <dbReference type="ARBA" id="ARBA00008987"/>
    </source>
</evidence>
<name>A0A160JJ24_9PROT</name>
<dbReference type="FunFam" id="3.40.30.10:FF:000001">
    <property type="entry name" value="Thioredoxin"/>
    <property type="match status" value="1"/>
</dbReference>
<dbReference type="PROSITE" id="PS00194">
    <property type="entry name" value="THIOREDOXIN_1"/>
    <property type="match status" value="1"/>
</dbReference>
<dbReference type="Pfam" id="PF00085">
    <property type="entry name" value="Thioredoxin"/>
    <property type="match status" value="1"/>
</dbReference>
<dbReference type="RefSeq" id="WP_082860767.1">
    <property type="nucleotide sequence ID" value="NZ_CP015285.1"/>
</dbReference>
<keyword evidence="2" id="KW-0813">Transport</keyword>
<comment type="similarity">
    <text evidence="1">Belongs to the thioredoxin family.</text>
</comment>
<dbReference type="InterPro" id="IPR036249">
    <property type="entry name" value="Thioredoxin-like_sf"/>
</dbReference>
<protein>
    <submittedName>
        <fullName evidence="7">Co-chaperone YbbN</fullName>
    </submittedName>
</protein>
<dbReference type="InterPro" id="IPR011990">
    <property type="entry name" value="TPR-like_helical_dom_sf"/>
</dbReference>
<evidence type="ECO:0000256" key="5">
    <source>
        <dbReference type="ARBA" id="ARBA00023284"/>
    </source>
</evidence>
<evidence type="ECO:0000256" key="2">
    <source>
        <dbReference type="ARBA" id="ARBA00022448"/>
    </source>
</evidence>
<dbReference type="PANTHER" id="PTHR45663:SF11">
    <property type="entry name" value="GEO12009P1"/>
    <property type="match status" value="1"/>
</dbReference>
<dbReference type="InterPro" id="IPR013766">
    <property type="entry name" value="Thioredoxin_domain"/>
</dbReference>
<keyword evidence="5" id="KW-0676">Redox-active center</keyword>
<evidence type="ECO:0000313" key="8">
    <source>
        <dbReference type="Proteomes" id="UP000077405"/>
    </source>
</evidence>
<evidence type="ECO:0000259" key="6">
    <source>
        <dbReference type="PROSITE" id="PS51352"/>
    </source>
</evidence>
<dbReference type="Pfam" id="PF14559">
    <property type="entry name" value="TPR_19"/>
    <property type="match status" value="1"/>
</dbReference>
<dbReference type="InterPro" id="IPR017937">
    <property type="entry name" value="Thioredoxin_CS"/>
</dbReference>
<organism evidence="7 8">
    <name type="scientific">Azospirillum humicireducens</name>
    <dbReference type="NCBI Taxonomy" id="1226968"/>
    <lineage>
        <taxon>Bacteria</taxon>
        <taxon>Pseudomonadati</taxon>
        <taxon>Pseudomonadota</taxon>
        <taxon>Alphaproteobacteria</taxon>
        <taxon>Rhodospirillales</taxon>
        <taxon>Azospirillaceae</taxon>
        <taxon>Azospirillum</taxon>
    </lineage>
</organism>
<reference evidence="7 8" key="1">
    <citation type="journal article" date="2013" name="Int. J. Syst. Evol. Microbiol.">
        <title>Azospirillum humicireducens sp. nov., a nitrogen-fixing bacterium isolated from a microbial fuel cell.</title>
        <authorList>
            <person name="Zhou S."/>
            <person name="Han L."/>
            <person name="Wang Y."/>
            <person name="Yang G."/>
            <person name="Zhuang L."/>
            <person name="Hu P."/>
        </authorList>
    </citation>
    <scope>NUCLEOTIDE SEQUENCE [LARGE SCALE GENOMIC DNA]</scope>
    <source>
        <strain evidence="7 8">SgZ-5</strain>
    </source>
</reference>
<evidence type="ECO:0000256" key="3">
    <source>
        <dbReference type="ARBA" id="ARBA00022982"/>
    </source>
</evidence>
<dbReference type="STRING" id="1226968.A6A40_09360"/>
<dbReference type="SUPFAM" id="SSF52833">
    <property type="entry name" value="Thioredoxin-like"/>
    <property type="match status" value="1"/>
</dbReference>
<dbReference type="EMBL" id="CP015285">
    <property type="protein sequence ID" value="ANC93150.2"/>
    <property type="molecule type" value="Genomic_DNA"/>
</dbReference>
<dbReference type="GO" id="GO:0015035">
    <property type="term" value="F:protein-disulfide reductase activity"/>
    <property type="evidence" value="ECO:0007669"/>
    <property type="project" value="UniProtKB-ARBA"/>
</dbReference>
<dbReference type="PROSITE" id="PS51352">
    <property type="entry name" value="THIOREDOXIN_2"/>
    <property type="match status" value="1"/>
</dbReference>
<accession>A0A160JJ24</accession>